<dbReference type="InterPro" id="IPR039421">
    <property type="entry name" value="Type_1_exporter"/>
</dbReference>
<proteinExistence type="predicted"/>
<evidence type="ECO:0000256" key="2">
    <source>
        <dbReference type="ARBA" id="ARBA00022692"/>
    </source>
</evidence>
<keyword evidence="4" id="KW-0472">Membrane</keyword>
<organism evidence="6 7">
    <name type="scientific">Crotalaria pallida</name>
    <name type="common">Smooth rattlebox</name>
    <name type="synonym">Crotalaria striata</name>
    <dbReference type="NCBI Taxonomy" id="3830"/>
    <lineage>
        <taxon>Eukaryota</taxon>
        <taxon>Viridiplantae</taxon>
        <taxon>Streptophyta</taxon>
        <taxon>Embryophyta</taxon>
        <taxon>Tracheophyta</taxon>
        <taxon>Spermatophyta</taxon>
        <taxon>Magnoliopsida</taxon>
        <taxon>eudicotyledons</taxon>
        <taxon>Gunneridae</taxon>
        <taxon>Pentapetalae</taxon>
        <taxon>rosids</taxon>
        <taxon>fabids</taxon>
        <taxon>Fabales</taxon>
        <taxon>Fabaceae</taxon>
        <taxon>Papilionoideae</taxon>
        <taxon>50 kb inversion clade</taxon>
        <taxon>genistoids sensu lato</taxon>
        <taxon>core genistoids</taxon>
        <taxon>Crotalarieae</taxon>
        <taxon>Crotalaria</taxon>
    </lineage>
</organism>
<feature type="region of interest" description="Disordered" evidence="5">
    <location>
        <begin position="19"/>
        <end position="51"/>
    </location>
</feature>
<evidence type="ECO:0000256" key="1">
    <source>
        <dbReference type="ARBA" id="ARBA00004141"/>
    </source>
</evidence>
<dbReference type="AlphaFoldDB" id="A0AAN9EMK0"/>
<dbReference type="PANTHER" id="PTHR24222:SF63">
    <property type="entry name" value="ATP BINDING CASSETTE SUBFAMILY B"/>
    <property type="match status" value="1"/>
</dbReference>
<gene>
    <name evidence="6" type="ORF">RIF29_25727</name>
</gene>
<evidence type="ECO:0000256" key="3">
    <source>
        <dbReference type="ARBA" id="ARBA00022989"/>
    </source>
</evidence>
<dbReference type="GO" id="GO:0042626">
    <property type="term" value="F:ATPase-coupled transmembrane transporter activity"/>
    <property type="evidence" value="ECO:0007669"/>
    <property type="project" value="TreeGrafter"/>
</dbReference>
<dbReference type="GO" id="GO:0005886">
    <property type="term" value="C:plasma membrane"/>
    <property type="evidence" value="ECO:0007669"/>
    <property type="project" value="TreeGrafter"/>
</dbReference>
<evidence type="ECO:0000256" key="5">
    <source>
        <dbReference type="SAM" id="MobiDB-lite"/>
    </source>
</evidence>
<evidence type="ECO:0000313" key="7">
    <source>
        <dbReference type="Proteomes" id="UP001372338"/>
    </source>
</evidence>
<keyword evidence="3" id="KW-1133">Transmembrane helix</keyword>
<dbReference type="Proteomes" id="UP001372338">
    <property type="component" value="Unassembled WGS sequence"/>
</dbReference>
<accession>A0AAN9EMK0</accession>
<dbReference type="InterPro" id="IPR036640">
    <property type="entry name" value="ABC1_TM_sf"/>
</dbReference>
<comment type="subcellular location">
    <subcellularLocation>
        <location evidence="1">Membrane</location>
        <topology evidence="1">Multi-pass membrane protein</topology>
    </subcellularLocation>
</comment>
<keyword evidence="2" id="KW-0812">Transmembrane</keyword>
<feature type="compositionally biased region" description="Basic and acidic residues" evidence="5">
    <location>
        <begin position="42"/>
        <end position="51"/>
    </location>
</feature>
<dbReference type="SUPFAM" id="SSF90123">
    <property type="entry name" value="ABC transporter transmembrane region"/>
    <property type="match status" value="1"/>
</dbReference>
<dbReference type="GO" id="GO:0005524">
    <property type="term" value="F:ATP binding"/>
    <property type="evidence" value="ECO:0007669"/>
    <property type="project" value="InterPro"/>
</dbReference>
<comment type="caution">
    <text evidence="6">The sequence shown here is derived from an EMBL/GenBank/DDBJ whole genome shotgun (WGS) entry which is preliminary data.</text>
</comment>
<protein>
    <submittedName>
        <fullName evidence="6">Uncharacterized protein</fullName>
    </submittedName>
</protein>
<sequence length="149" mass="16635">MNKKAKIAWNKCSTKHLSWNKKGTDIGVDEETTSNNPPVDTNEEKSKQKEKLETVPFPRLFSFTNSTDIRLMVVGTIDATGNGLGLRLMTLLFGQMINSFGSDQQSDHVVEVSKVSLKFVYLAVGSGVAAFLRKRCLAGRLRERDKLQE</sequence>
<dbReference type="Gene3D" id="1.20.1560.10">
    <property type="entry name" value="ABC transporter type 1, transmembrane domain"/>
    <property type="match status" value="1"/>
</dbReference>
<evidence type="ECO:0000313" key="6">
    <source>
        <dbReference type="EMBL" id="KAK7260022.1"/>
    </source>
</evidence>
<reference evidence="6 7" key="1">
    <citation type="submission" date="2024-01" db="EMBL/GenBank/DDBJ databases">
        <title>The genomes of 5 underutilized Papilionoideae crops provide insights into root nodulation and disease resistanc.</title>
        <authorList>
            <person name="Yuan L."/>
        </authorList>
    </citation>
    <scope>NUCLEOTIDE SEQUENCE [LARGE SCALE GENOMIC DNA]</scope>
    <source>
        <strain evidence="6">ZHUSHIDOU_FW_LH</strain>
        <tissue evidence="6">Leaf</tissue>
    </source>
</reference>
<evidence type="ECO:0000256" key="4">
    <source>
        <dbReference type="ARBA" id="ARBA00023136"/>
    </source>
</evidence>
<keyword evidence="7" id="KW-1185">Reference proteome</keyword>
<name>A0AAN9EMK0_CROPI</name>
<dbReference type="PANTHER" id="PTHR24222">
    <property type="entry name" value="ABC TRANSPORTER B FAMILY"/>
    <property type="match status" value="1"/>
</dbReference>
<dbReference type="EMBL" id="JAYWIO010000005">
    <property type="protein sequence ID" value="KAK7260022.1"/>
    <property type="molecule type" value="Genomic_DNA"/>
</dbReference>